<proteinExistence type="predicted"/>
<dbReference type="AlphaFoldDB" id="A0A7J7LXF0"/>
<reference evidence="1 2" key="1">
    <citation type="journal article" date="2020" name="IScience">
        <title>Genome Sequencing of the Endangered Kingdonia uniflora (Circaeasteraceae, Ranunculales) Reveals Potential Mechanisms of Evolutionary Specialization.</title>
        <authorList>
            <person name="Sun Y."/>
            <person name="Deng T."/>
            <person name="Zhang A."/>
            <person name="Moore M.J."/>
            <person name="Landis J.B."/>
            <person name="Lin N."/>
            <person name="Zhang H."/>
            <person name="Zhang X."/>
            <person name="Huang J."/>
            <person name="Zhang X."/>
            <person name="Sun H."/>
            <person name="Wang H."/>
        </authorList>
    </citation>
    <scope>NUCLEOTIDE SEQUENCE [LARGE SCALE GENOMIC DNA]</scope>
    <source>
        <strain evidence="1">TB1705</strain>
        <tissue evidence="1">Leaf</tissue>
    </source>
</reference>
<name>A0A7J7LXF0_9MAGN</name>
<gene>
    <name evidence="1" type="ORF">GIB67_013098</name>
</gene>
<evidence type="ECO:0000313" key="1">
    <source>
        <dbReference type="EMBL" id="KAF6147277.1"/>
    </source>
</evidence>
<feature type="non-terminal residue" evidence="1">
    <location>
        <position position="1"/>
    </location>
</feature>
<accession>A0A7J7LXF0</accession>
<sequence>MRAEAFISRIPSVSSSSFEMDPTTSSQTIIEENLDNEDVTSAGYPKGVDSRKNLCKFKGSLKDVVGGVMEFRQKEEKVASGILESNFAKGIMNGIKASPAQLNGNVYEAISICECYWGTYFSSVYPRPQFSDLDYVGKVWNDKHVVVRGELNTYVDIGVFVPKVHKAPVVAFKPRPSGTSSVNPGRKRAGKILRSTPSIFCSKDAKEVKSAFKKRRLVDSPPTPIKVTTKEASIKPGVSHVLKALVLGIGDGNNLFSERTDELERELASERAKLRLQDDGYSEADVLAIVVGRSTENIGPGEEEDEVDV</sequence>
<comment type="caution">
    <text evidence="1">The sequence shown here is derived from an EMBL/GenBank/DDBJ whole genome shotgun (WGS) entry which is preliminary data.</text>
</comment>
<organism evidence="1 2">
    <name type="scientific">Kingdonia uniflora</name>
    <dbReference type="NCBI Taxonomy" id="39325"/>
    <lineage>
        <taxon>Eukaryota</taxon>
        <taxon>Viridiplantae</taxon>
        <taxon>Streptophyta</taxon>
        <taxon>Embryophyta</taxon>
        <taxon>Tracheophyta</taxon>
        <taxon>Spermatophyta</taxon>
        <taxon>Magnoliopsida</taxon>
        <taxon>Ranunculales</taxon>
        <taxon>Circaeasteraceae</taxon>
        <taxon>Kingdonia</taxon>
    </lineage>
</organism>
<keyword evidence="2" id="KW-1185">Reference proteome</keyword>
<dbReference type="Proteomes" id="UP000541444">
    <property type="component" value="Unassembled WGS sequence"/>
</dbReference>
<evidence type="ECO:0000313" key="2">
    <source>
        <dbReference type="Proteomes" id="UP000541444"/>
    </source>
</evidence>
<protein>
    <submittedName>
        <fullName evidence="1">Uncharacterized protein</fullName>
    </submittedName>
</protein>
<dbReference type="EMBL" id="JACGCM010001929">
    <property type="protein sequence ID" value="KAF6147277.1"/>
    <property type="molecule type" value="Genomic_DNA"/>
</dbReference>